<evidence type="ECO:0000313" key="2">
    <source>
        <dbReference type="Proteomes" id="UP000255335"/>
    </source>
</evidence>
<gene>
    <name evidence="1" type="ORF">NCTC12221_00345</name>
</gene>
<reference evidence="1 2" key="1">
    <citation type="submission" date="2018-06" db="EMBL/GenBank/DDBJ databases">
        <authorList>
            <consortium name="Pathogen Informatics"/>
            <person name="Doyle S."/>
        </authorList>
    </citation>
    <scope>NUCLEOTIDE SEQUENCE [LARGE SCALE GENOMIC DNA]</scope>
    <source>
        <strain evidence="1 2">NCTC12221</strain>
    </source>
</reference>
<dbReference type="InterPro" id="IPR029063">
    <property type="entry name" value="SAM-dependent_MTases_sf"/>
</dbReference>
<dbReference type="GO" id="GO:0008168">
    <property type="term" value="F:methyltransferase activity"/>
    <property type="evidence" value="ECO:0007669"/>
    <property type="project" value="UniProtKB-KW"/>
</dbReference>
<keyword evidence="1" id="KW-0489">Methyltransferase</keyword>
<dbReference type="Proteomes" id="UP000255335">
    <property type="component" value="Unassembled WGS sequence"/>
</dbReference>
<dbReference type="EMBL" id="UGHZ01000001">
    <property type="protein sequence ID" value="STP08921.1"/>
    <property type="molecule type" value="Genomic_DNA"/>
</dbReference>
<evidence type="ECO:0000313" key="1">
    <source>
        <dbReference type="EMBL" id="STP08921.1"/>
    </source>
</evidence>
<organism evidence="1 2">
    <name type="scientific">Helicobacter cinaedi</name>
    <dbReference type="NCBI Taxonomy" id="213"/>
    <lineage>
        <taxon>Bacteria</taxon>
        <taxon>Pseudomonadati</taxon>
        <taxon>Campylobacterota</taxon>
        <taxon>Epsilonproteobacteria</taxon>
        <taxon>Campylobacterales</taxon>
        <taxon>Helicobacteraceae</taxon>
        <taxon>Helicobacter</taxon>
    </lineage>
</organism>
<dbReference type="AlphaFoldDB" id="A0A377JM84"/>
<sequence length="121" mass="14248">MLEHLYIDDALSLLKEIFRILKPNGTLRLSVPDLDFRVKEYLADKQDEKKKNLANEHIRKLAQEWLHLSVWDYDRLHYELESLGFISIQRSSCGNGRDPLLLFDLKERAYESLYVEASKPA</sequence>
<keyword evidence="1" id="KW-0808">Transferase</keyword>
<dbReference type="GO" id="GO:0032259">
    <property type="term" value="P:methylation"/>
    <property type="evidence" value="ECO:0007669"/>
    <property type="project" value="UniProtKB-KW"/>
</dbReference>
<proteinExistence type="predicted"/>
<protein>
    <submittedName>
        <fullName evidence="1">Methyltransferase</fullName>
    </submittedName>
</protein>
<name>A0A377JM84_9HELI</name>
<dbReference type="Gene3D" id="3.40.50.150">
    <property type="entry name" value="Vaccinia Virus protein VP39"/>
    <property type="match status" value="1"/>
</dbReference>
<dbReference type="SUPFAM" id="SSF53335">
    <property type="entry name" value="S-adenosyl-L-methionine-dependent methyltransferases"/>
    <property type="match status" value="1"/>
</dbReference>
<accession>A0A377JM84</accession>